<reference evidence="2" key="1">
    <citation type="submission" date="2023-03" db="EMBL/GenBank/DDBJ databases">
        <title>Massive genome expansion in bonnet fungi (Mycena s.s.) driven by repeated elements and novel gene families across ecological guilds.</title>
        <authorList>
            <consortium name="Lawrence Berkeley National Laboratory"/>
            <person name="Harder C.B."/>
            <person name="Miyauchi S."/>
            <person name="Viragh M."/>
            <person name="Kuo A."/>
            <person name="Thoen E."/>
            <person name="Andreopoulos B."/>
            <person name="Lu D."/>
            <person name="Skrede I."/>
            <person name="Drula E."/>
            <person name="Henrissat B."/>
            <person name="Morin E."/>
            <person name="Kohler A."/>
            <person name="Barry K."/>
            <person name="LaButti K."/>
            <person name="Morin E."/>
            <person name="Salamov A."/>
            <person name="Lipzen A."/>
            <person name="Mereny Z."/>
            <person name="Hegedus B."/>
            <person name="Baldrian P."/>
            <person name="Stursova M."/>
            <person name="Weitz H."/>
            <person name="Taylor A."/>
            <person name="Grigoriev I.V."/>
            <person name="Nagy L.G."/>
            <person name="Martin F."/>
            <person name="Kauserud H."/>
        </authorList>
    </citation>
    <scope>NUCLEOTIDE SEQUENCE</scope>
    <source>
        <strain evidence="2">CBHHK182m</strain>
    </source>
</reference>
<sequence>MDSSFMTSRTSLSGSSLYTTTSSSTQWGPGAVAGKAIRAMGKAVVRGAEYVVISRRLSGIKAVMPCSDNELAQRPNVDQMFVDLLELSRPRLYPEAFRTQAMQILLAQIGSQQTHYLGTCIATWEADHEELVALLSEIIGIILFPKRGFLNQRLAASYIGALPSDCHHWMPCISFMSGVAGQNDATFHAVLDARFLEVILWVSGAQIYHRKIDPALENECIRAFKVLSEPPSHDLSVLWVEQLLNLSADNSIVSLAEAVHSITVQRLWPTIECRLLEMHVGAMLNTMHNAEAHLFENALREGNYNGPPRFHLVSFNMTFSLSAGFMRNYLRCVGLGAGPDVLHRTVNYLSGLAYPKRIITLSRIIHHLIAQSYIDGSHGVNLSTSLFKPQHPDMAHNIVQFLVRIGVSSQVPLAEEALLDATLLTISPFLAAPWDSRKVHGNIYRHMAWPRVLGGARSLSTYSDHTSDLLKAIRTSGLWTVVDESSRTRSWVHFLQPLF</sequence>
<feature type="compositionally biased region" description="Low complexity" evidence="1">
    <location>
        <begin position="1"/>
        <end position="25"/>
    </location>
</feature>
<protein>
    <submittedName>
        <fullName evidence="2">Uncharacterized protein</fullName>
    </submittedName>
</protein>
<dbReference type="EMBL" id="JARKIB010000073">
    <property type="protein sequence ID" value="KAJ7748416.1"/>
    <property type="molecule type" value="Genomic_DNA"/>
</dbReference>
<comment type="caution">
    <text evidence="2">The sequence shown here is derived from an EMBL/GenBank/DDBJ whole genome shotgun (WGS) entry which is preliminary data.</text>
</comment>
<dbReference type="Proteomes" id="UP001215598">
    <property type="component" value="Unassembled WGS sequence"/>
</dbReference>
<name>A0AAD7N7A8_9AGAR</name>
<keyword evidence="3" id="KW-1185">Reference proteome</keyword>
<organism evidence="2 3">
    <name type="scientific">Mycena metata</name>
    <dbReference type="NCBI Taxonomy" id="1033252"/>
    <lineage>
        <taxon>Eukaryota</taxon>
        <taxon>Fungi</taxon>
        <taxon>Dikarya</taxon>
        <taxon>Basidiomycota</taxon>
        <taxon>Agaricomycotina</taxon>
        <taxon>Agaricomycetes</taxon>
        <taxon>Agaricomycetidae</taxon>
        <taxon>Agaricales</taxon>
        <taxon>Marasmiineae</taxon>
        <taxon>Mycenaceae</taxon>
        <taxon>Mycena</taxon>
    </lineage>
</organism>
<evidence type="ECO:0000313" key="3">
    <source>
        <dbReference type="Proteomes" id="UP001215598"/>
    </source>
</evidence>
<evidence type="ECO:0000256" key="1">
    <source>
        <dbReference type="SAM" id="MobiDB-lite"/>
    </source>
</evidence>
<evidence type="ECO:0000313" key="2">
    <source>
        <dbReference type="EMBL" id="KAJ7748416.1"/>
    </source>
</evidence>
<proteinExistence type="predicted"/>
<accession>A0AAD7N7A8</accession>
<gene>
    <name evidence="2" type="ORF">B0H16DRAFT_1553343</name>
</gene>
<feature type="region of interest" description="Disordered" evidence="1">
    <location>
        <begin position="1"/>
        <end position="26"/>
    </location>
</feature>
<dbReference type="AlphaFoldDB" id="A0AAD7N7A8"/>